<dbReference type="EMBL" id="LT607411">
    <property type="protein sequence ID" value="SCE68656.1"/>
    <property type="molecule type" value="Genomic_DNA"/>
</dbReference>
<evidence type="ECO:0000256" key="5">
    <source>
        <dbReference type="ARBA" id="ARBA00022676"/>
    </source>
</evidence>
<dbReference type="Gene3D" id="3.40.50.2020">
    <property type="match status" value="1"/>
</dbReference>
<keyword evidence="5 9" id="KW-0328">Glycosyltransferase</keyword>
<keyword evidence="7" id="KW-0660">Purine salvage</keyword>
<proteinExistence type="inferred from homology"/>
<sequence length="203" mass="21617">MKGGTSAGRGWCGIVWHRCPRMGDVLSRRLVELFHWVDPGPDSSHLVSDTSGWWRDPAVLAGIGPALAGLFPDARPTVVVAPEVTGLLLGPLVAVAAGAGFLPAYKMGGQRRRAGPMRWAETPPDYRGRRLRMGVDAHRLGPADRVLLVDDWVATGAQLDALDQVVRGSGAELVGAAAVVATCPPYVAERLRLRSLLTGDDLD</sequence>
<comment type="similarity">
    <text evidence="2">Belongs to the purine/pyrimidine phosphoribosyltransferase family.</text>
</comment>
<organism evidence="9 10">
    <name type="scientific">Micromonospora viridifaciens</name>
    <dbReference type="NCBI Taxonomy" id="1881"/>
    <lineage>
        <taxon>Bacteria</taxon>
        <taxon>Bacillati</taxon>
        <taxon>Actinomycetota</taxon>
        <taxon>Actinomycetes</taxon>
        <taxon>Micromonosporales</taxon>
        <taxon>Micromonosporaceae</taxon>
        <taxon>Micromonospora</taxon>
    </lineage>
</organism>
<evidence type="ECO:0000256" key="2">
    <source>
        <dbReference type="ARBA" id="ARBA00008391"/>
    </source>
</evidence>
<accession>A0A1C4UAI0</accession>
<dbReference type="GO" id="GO:0003999">
    <property type="term" value="F:adenine phosphoribosyltransferase activity"/>
    <property type="evidence" value="ECO:0007669"/>
    <property type="project" value="TreeGrafter"/>
</dbReference>
<evidence type="ECO:0000313" key="10">
    <source>
        <dbReference type="Proteomes" id="UP000198242"/>
    </source>
</evidence>
<evidence type="ECO:0000256" key="8">
    <source>
        <dbReference type="ARBA" id="ARBA00025704"/>
    </source>
</evidence>
<protein>
    <submittedName>
        <fullName evidence="9">Adenine phosphoribosyltransferase</fullName>
    </submittedName>
</protein>
<dbReference type="InterPro" id="IPR000836">
    <property type="entry name" value="PRTase_dom"/>
</dbReference>
<reference evidence="10" key="1">
    <citation type="submission" date="2016-06" db="EMBL/GenBank/DDBJ databases">
        <authorList>
            <person name="Varghese N."/>
            <person name="Submissions Spin"/>
        </authorList>
    </citation>
    <scope>NUCLEOTIDE SEQUENCE [LARGE SCALE GENOMIC DNA]</scope>
    <source>
        <strain evidence="10">DSM 43909</strain>
    </source>
</reference>
<evidence type="ECO:0000313" key="9">
    <source>
        <dbReference type="EMBL" id="SCE68656.1"/>
    </source>
</evidence>
<dbReference type="AlphaFoldDB" id="A0A1C4UAI0"/>
<evidence type="ECO:0000256" key="4">
    <source>
        <dbReference type="ARBA" id="ARBA00022490"/>
    </source>
</evidence>
<comment type="subcellular location">
    <subcellularLocation>
        <location evidence="1">Cytoplasm</location>
    </subcellularLocation>
</comment>
<comment type="pathway">
    <text evidence="8">Purine metabolism.</text>
</comment>
<keyword evidence="10" id="KW-1185">Reference proteome</keyword>
<dbReference type="InterPro" id="IPR029057">
    <property type="entry name" value="PRTase-like"/>
</dbReference>
<comment type="subunit">
    <text evidence="3">Homodimer.</text>
</comment>
<dbReference type="Proteomes" id="UP000198242">
    <property type="component" value="Chromosome I"/>
</dbReference>
<keyword evidence="6 9" id="KW-0808">Transferase</keyword>
<evidence type="ECO:0000256" key="6">
    <source>
        <dbReference type="ARBA" id="ARBA00022679"/>
    </source>
</evidence>
<dbReference type="SUPFAM" id="SSF53271">
    <property type="entry name" value="PRTase-like"/>
    <property type="match status" value="1"/>
</dbReference>
<dbReference type="GO" id="GO:0005737">
    <property type="term" value="C:cytoplasm"/>
    <property type="evidence" value="ECO:0007669"/>
    <property type="project" value="UniProtKB-SubCell"/>
</dbReference>
<dbReference type="PANTHER" id="PTHR11776">
    <property type="entry name" value="ADENINE PHOSPHORIBOSYLTRANSFERASE"/>
    <property type="match status" value="1"/>
</dbReference>
<dbReference type="GO" id="GO:0006166">
    <property type="term" value="P:purine ribonucleoside salvage"/>
    <property type="evidence" value="ECO:0007669"/>
    <property type="project" value="UniProtKB-KW"/>
</dbReference>
<dbReference type="CDD" id="cd06223">
    <property type="entry name" value="PRTases_typeI"/>
    <property type="match status" value="1"/>
</dbReference>
<evidence type="ECO:0000256" key="1">
    <source>
        <dbReference type="ARBA" id="ARBA00004496"/>
    </source>
</evidence>
<dbReference type="PANTHER" id="PTHR11776:SF7">
    <property type="entry name" value="PHOSPHORIBOSYLTRANSFERASE DOMAIN-CONTAINING PROTEIN"/>
    <property type="match status" value="1"/>
</dbReference>
<dbReference type="InterPro" id="IPR050120">
    <property type="entry name" value="Adenine_PRTase"/>
</dbReference>
<evidence type="ECO:0000256" key="7">
    <source>
        <dbReference type="ARBA" id="ARBA00022726"/>
    </source>
</evidence>
<evidence type="ECO:0000256" key="3">
    <source>
        <dbReference type="ARBA" id="ARBA00011738"/>
    </source>
</evidence>
<keyword evidence="4" id="KW-0963">Cytoplasm</keyword>
<name>A0A1C4UAI0_MICVI</name>
<gene>
    <name evidence="9" type="ORF">GA0074695_0305</name>
</gene>